<dbReference type="InterPro" id="IPR008395">
    <property type="entry name" value="Agenet-like_dom"/>
</dbReference>
<keyword evidence="4" id="KW-1185">Reference proteome</keyword>
<feature type="compositionally biased region" description="Polar residues" evidence="1">
    <location>
        <begin position="1"/>
        <end position="11"/>
    </location>
</feature>
<dbReference type="Gene3D" id="2.30.30.140">
    <property type="match status" value="1"/>
</dbReference>
<protein>
    <recommendedName>
        <fullName evidence="2">Agenet domain-containing protein</fullName>
    </recommendedName>
</protein>
<dbReference type="EMBL" id="KE345147">
    <property type="protein sequence ID" value="EXB94367.1"/>
    <property type="molecule type" value="Genomic_DNA"/>
</dbReference>
<reference evidence="4" key="1">
    <citation type="submission" date="2013-01" db="EMBL/GenBank/DDBJ databases">
        <title>Draft Genome Sequence of a Mulberry Tree, Morus notabilis C.K. Schneid.</title>
        <authorList>
            <person name="He N."/>
            <person name="Zhao S."/>
        </authorList>
    </citation>
    <scope>NUCLEOTIDE SEQUENCE</scope>
</reference>
<accession>W9RJB3</accession>
<evidence type="ECO:0000313" key="3">
    <source>
        <dbReference type="EMBL" id="EXB94367.1"/>
    </source>
</evidence>
<feature type="domain" description="Agenet" evidence="2">
    <location>
        <begin position="5"/>
        <end position="75"/>
    </location>
</feature>
<dbReference type="SMART" id="SM00743">
    <property type="entry name" value="Agenet"/>
    <property type="match status" value="6"/>
</dbReference>
<gene>
    <name evidence="3" type="ORF">L484_005961</name>
</gene>
<dbReference type="eggNOG" id="ENOG502QUJR">
    <property type="taxonomic scope" value="Eukaryota"/>
</dbReference>
<proteinExistence type="predicted"/>
<name>W9RJB3_9ROSA</name>
<dbReference type="STRING" id="981085.W9RJB3"/>
<feature type="domain" description="Agenet" evidence="2">
    <location>
        <begin position="436"/>
        <end position="492"/>
    </location>
</feature>
<evidence type="ECO:0000313" key="4">
    <source>
        <dbReference type="Proteomes" id="UP000030645"/>
    </source>
</evidence>
<evidence type="ECO:0000256" key="1">
    <source>
        <dbReference type="SAM" id="MobiDB-lite"/>
    </source>
</evidence>
<sequence length="501" mass="58015">MSPSSPFNNGDQVEVSKPGHSSTGPYYPATVLRSPAKSKTLVLVEYLTRRSPGNHRRLREFVDRENVRPAPPPERSRRCFRAGDDVDAFLRDSWWFRGTVAGVLEDSMYSVLFPDAARREIVCRQWNLRLHREWNGRDGGSWVPPLEDDQGNLLKWNSVLFVLVLAFMVSGDRLNKKLLDMQTMPCTRKVKERTVKLKFVLRKKPLEVKFETGATVEVTSEEEGYKKSWYVAKIIGSIGSNKFLVEHRNLVTDDGTQPLREEADARHVRPEPPLLLAVNHFKKLEKVDAWYNDGWWEGVIFKVQTGRQYVVYFSTTNEELVFKHSDLRLHQDWINGKWMISPKEDSSAWTVKSSGINLELKDDKPTFSKGMKVEIRSDDEGYQGSWYTAKIVGSSRNDKFLVEYETLRTDDETKPLKEVVDATNIRPCPPEIQRLYPFAVSENIDAWYNDGWWVGRISNILAGSKYVVYFWTINEAFEFDHCNLRPHKEWVDGKWVHASMV</sequence>
<feature type="domain" description="Agenet" evidence="2">
    <location>
        <begin position="279"/>
        <end position="335"/>
    </location>
</feature>
<dbReference type="Proteomes" id="UP000030645">
    <property type="component" value="Unassembled WGS sequence"/>
</dbReference>
<dbReference type="PANTHER" id="PTHR31917">
    <property type="entry name" value="AGENET DOMAIN-CONTAINING PROTEIN-RELATED"/>
    <property type="match status" value="1"/>
</dbReference>
<evidence type="ECO:0000259" key="2">
    <source>
        <dbReference type="SMART" id="SM00743"/>
    </source>
</evidence>
<feature type="domain" description="Agenet" evidence="2">
    <location>
        <begin position="208"/>
        <end position="276"/>
    </location>
</feature>
<feature type="domain" description="Agenet" evidence="2">
    <location>
        <begin position="78"/>
        <end position="136"/>
    </location>
</feature>
<dbReference type="PANTHER" id="PTHR31917:SF147">
    <property type="entry name" value="AGENET DOMAIN-CONTAINING PROTEIN"/>
    <property type="match status" value="1"/>
</dbReference>
<dbReference type="AlphaFoldDB" id="W9RJB3"/>
<dbReference type="CDD" id="cd20406">
    <property type="entry name" value="Tudor_Agenet_AtDUF_rpt2_4"/>
    <property type="match status" value="3"/>
</dbReference>
<organism evidence="3 4">
    <name type="scientific">Morus notabilis</name>
    <dbReference type="NCBI Taxonomy" id="981085"/>
    <lineage>
        <taxon>Eukaryota</taxon>
        <taxon>Viridiplantae</taxon>
        <taxon>Streptophyta</taxon>
        <taxon>Embryophyta</taxon>
        <taxon>Tracheophyta</taxon>
        <taxon>Spermatophyta</taxon>
        <taxon>Magnoliopsida</taxon>
        <taxon>eudicotyledons</taxon>
        <taxon>Gunneridae</taxon>
        <taxon>Pentapetalae</taxon>
        <taxon>rosids</taxon>
        <taxon>fabids</taxon>
        <taxon>Rosales</taxon>
        <taxon>Moraceae</taxon>
        <taxon>Moreae</taxon>
        <taxon>Morus</taxon>
    </lineage>
</organism>
<dbReference type="InterPro" id="IPR014002">
    <property type="entry name" value="Agenet_dom_plant"/>
</dbReference>
<feature type="domain" description="Agenet" evidence="2">
    <location>
        <begin position="365"/>
        <end position="433"/>
    </location>
</feature>
<dbReference type="Pfam" id="PF05641">
    <property type="entry name" value="Agenet"/>
    <property type="match status" value="3"/>
</dbReference>
<feature type="region of interest" description="Disordered" evidence="1">
    <location>
        <begin position="1"/>
        <end position="31"/>
    </location>
</feature>
<dbReference type="CDD" id="cd20405">
    <property type="entry name" value="Tudor_Agenet_AtDUF_rpt1_3"/>
    <property type="match status" value="2"/>
</dbReference>